<dbReference type="NCBIfam" id="NF041518">
    <property type="entry name" value="choice_anch_Q"/>
    <property type="match status" value="1"/>
</dbReference>
<evidence type="ECO:0000313" key="3">
    <source>
        <dbReference type="Proteomes" id="UP000437131"/>
    </source>
</evidence>
<reference evidence="2 3" key="1">
    <citation type="submission" date="2019-11" db="EMBL/GenBank/DDBJ databases">
        <title>Isolation of a new High Light Tolerant Cyanobacteria.</title>
        <authorList>
            <person name="Dobson Z."/>
            <person name="Vaughn N."/>
            <person name="Vaughn M."/>
            <person name="Fromme P."/>
            <person name="Mazor Y."/>
        </authorList>
    </citation>
    <scope>NUCLEOTIDE SEQUENCE [LARGE SCALE GENOMIC DNA]</scope>
    <source>
        <strain evidence="2 3">0216</strain>
    </source>
</reference>
<protein>
    <recommendedName>
        <fullName evidence="1">DUF5648 domain-containing protein</fullName>
    </recommendedName>
</protein>
<evidence type="ECO:0000313" key="2">
    <source>
        <dbReference type="EMBL" id="MTF37608.1"/>
    </source>
</evidence>
<dbReference type="EMBL" id="WMIA01000001">
    <property type="protein sequence ID" value="MTF37608.1"/>
    <property type="molecule type" value="Genomic_DNA"/>
</dbReference>
<accession>A0A844GS70</accession>
<gene>
    <name evidence="2" type="ORF">GGC33_01505</name>
</gene>
<feature type="domain" description="DUF5648" evidence="1">
    <location>
        <begin position="437"/>
        <end position="577"/>
    </location>
</feature>
<organism evidence="2 3">
    <name type="scientific">Cyanobacterium aponinum 0216</name>
    <dbReference type="NCBI Taxonomy" id="2676140"/>
    <lineage>
        <taxon>Bacteria</taxon>
        <taxon>Bacillati</taxon>
        <taxon>Cyanobacteriota</taxon>
        <taxon>Cyanophyceae</taxon>
        <taxon>Oscillatoriophycideae</taxon>
        <taxon>Chroococcales</taxon>
        <taxon>Geminocystaceae</taxon>
        <taxon>Cyanobacterium</taxon>
    </lineage>
</organism>
<evidence type="ECO:0000259" key="1">
    <source>
        <dbReference type="Pfam" id="PF18885"/>
    </source>
</evidence>
<name>A0A844GS70_9CHRO</name>
<dbReference type="InterPro" id="IPR011050">
    <property type="entry name" value="Pectin_lyase_fold/virulence"/>
</dbReference>
<comment type="caution">
    <text evidence="2">The sequence shown here is derived from an EMBL/GenBank/DDBJ whole genome shotgun (WGS) entry which is preliminary data.</text>
</comment>
<dbReference type="SUPFAM" id="SSF51126">
    <property type="entry name" value="Pectin lyase-like"/>
    <property type="match status" value="1"/>
</dbReference>
<dbReference type="InterPro" id="IPR059226">
    <property type="entry name" value="Choice_anch_Q_dom"/>
</dbReference>
<dbReference type="Proteomes" id="UP000437131">
    <property type="component" value="Unassembled WGS sequence"/>
</dbReference>
<dbReference type="Pfam" id="PF18885">
    <property type="entry name" value="DUF5648"/>
    <property type="match status" value="1"/>
</dbReference>
<sequence>MNPEDFSAQVTLNVTTTEDQNDGSAANGLSLRDAIIQANADPRREYIINVPNGTYNLTITEDGSLDISSSISIIGASAGNTIISASFLGDRIFNVSGTGNLSIANFTLQDANVTTDNQLDTNLDNLGVNLDGGAINIQSSGKATLDNVIIANNRINGKGGGIANSGLLEINDSVILLNVSLNTDTSVASGGGIYNAEGGKVIINRSTIAFNSTSNTIINQESPGGGGILNDVGGEMTLINSTISNNTSLIGGGLWAQGESTTIINTTIARNSGSTGAGIFSGNPQDATATVNTILRNSIVAENINSEDIDGVFNLQSTNNLIGTGARGTLVNGQNNNLVGIVTAPIDPLLGDLPDQFTTNDGASKILVHPIEASSPAINAGNNAVTRIRDLSNYFGNTDQRGELRINDGVVDLGSYEFNEDSGINSETITPGLTNPIIRFQNTQVQGTYLFVGEAEAQNVRTNHPIFREEGEAFRVAFNPEDDLITIYRFQNQNQPGTYLYVGEQERQSVLQNYSNTFVEEGIAFYVYGADANKGTDIFRLQNLDVPGTYIYVKEQEKNNILANFDNFRLEGVAFEVA</sequence>
<dbReference type="AlphaFoldDB" id="A0A844GS70"/>
<proteinExistence type="predicted"/>
<dbReference type="RefSeq" id="WP_155082495.1">
    <property type="nucleotide sequence ID" value="NZ_WMIA01000001.1"/>
</dbReference>
<dbReference type="InterPro" id="IPR043708">
    <property type="entry name" value="DUF5648"/>
</dbReference>